<gene>
    <name evidence="2" type="ORF">Syun_004893</name>
</gene>
<dbReference type="InterPro" id="IPR052929">
    <property type="entry name" value="RNase_H-like_EbsB-rel"/>
</dbReference>
<dbReference type="InterPro" id="IPR002156">
    <property type="entry name" value="RNaseH_domain"/>
</dbReference>
<evidence type="ECO:0000313" key="3">
    <source>
        <dbReference type="Proteomes" id="UP001420932"/>
    </source>
</evidence>
<dbReference type="GO" id="GO:0003676">
    <property type="term" value="F:nucleic acid binding"/>
    <property type="evidence" value="ECO:0007669"/>
    <property type="project" value="InterPro"/>
</dbReference>
<dbReference type="PANTHER" id="PTHR47074">
    <property type="entry name" value="BNAC02G40300D PROTEIN"/>
    <property type="match status" value="1"/>
</dbReference>
<sequence>MDGECNNLPRNLRLITDAATNTETGESGAGLVLLNEGRKLILAGSSYPGDTPSVSIAEALAIRTTLEHCHPYYKRIKIYSNVETVIKGFHSPQMCDYSIEPIMLDILNLTYDLNQNHFHFVPREEVVLAHNLAKRALMSDLDCIWSDPIPYPFFLLPINVTLRFDHWNTSNGLVN</sequence>
<accession>A0AAP0Q5E0</accession>
<dbReference type="SUPFAM" id="SSF53098">
    <property type="entry name" value="Ribonuclease H-like"/>
    <property type="match status" value="1"/>
</dbReference>
<dbReference type="GO" id="GO:0004523">
    <property type="term" value="F:RNA-DNA hybrid ribonuclease activity"/>
    <property type="evidence" value="ECO:0007669"/>
    <property type="project" value="InterPro"/>
</dbReference>
<proteinExistence type="predicted"/>
<dbReference type="InterPro" id="IPR044730">
    <property type="entry name" value="RNase_H-like_dom_plant"/>
</dbReference>
<name>A0AAP0Q5E0_9MAGN</name>
<feature type="domain" description="RNase H type-1" evidence="1">
    <location>
        <begin position="16"/>
        <end position="136"/>
    </location>
</feature>
<evidence type="ECO:0000259" key="1">
    <source>
        <dbReference type="Pfam" id="PF13456"/>
    </source>
</evidence>
<dbReference type="CDD" id="cd06222">
    <property type="entry name" value="RNase_H_like"/>
    <property type="match status" value="1"/>
</dbReference>
<dbReference type="AlphaFoldDB" id="A0AAP0Q5E0"/>
<dbReference type="Pfam" id="PF13456">
    <property type="entry name" value="RVT_3"/>
    <property type="match status" value="1"/>
</dbReference>
<evidence type="ECO:0000313" key="2">
    <source>
        <dbReference type="EMBL" id="KAK9163991.1"/>
    </source>
</evidence>
<reference evidence="2 3" key="1">
    <citation type="submission" date="2024-01" db="EMBL/GenBank/DDBJ databases">
        <title>Genome assemblies of Stephania.</title>
        <authorList>
            <person name="Yang L."/>
        </authorList>
    </citation>
    <scope>NUCLEOTIDE SEQUENCE [LARGE SCALE GENOMIC DNA]</scope>
    <source>
        <strain evidence="2">YNDBR</strain>
        <tissue evidence="2">Leaf</tissue>
    </source>
</reference>
<dbReference type="PANTHER" id="PTHR47074:SF11">
    <property type="entry name" value="REVERSE TRANSCRIPTASE-LIKE PROTEIN"/>
    <property type="match status" value="1"/>
</dbReference>
<comment type="caution">
    <text evidence="2">The sequence shown here is derived from an EMBL/GenBank/DDBJ whole genome shotgun (WGS) entry which is preliminary data.</text>
</comment>
<dbReference type="InterPro" id="IPR036397">
    <property type="entry name" value="RNaseH_sf"/>
</dbReference>
<dbReference type="Proteomes" id="UP001420932">
    <property type="component" value="Unassembled WGS sequence"/>
</dbReference>
<dbReference type="Gene3D" id="3.30.420.10">
    <property type="entry name" value="Ribonuclease H-like superfamily/Ribonuclease H"/>
    <property type="match status" value="1"/>
</dbReference>
<dbReference type="EMBL" id="JBBNAF010000002">
    <property type="protein sequence ID" value="KAK9163991.1"/>
    <property type="molecule type" value="Genomic_DNA"/>
</dbReference>
<organism evidence="2 3">
    <name type="scientific">Stephania yunnanensis</name>
    <dbReference type="NCBI Taxonomy" id="152371"/>
    <lineage>
        <taxon>Eukaryota</taxon>
        <taxon>Viridiplantae</taxon>
        <taxon>Streptophyta</taxon>
        <taxon>Embryophyta</taxon>
        <taxon>Tracheophyta</taxon>
        <taxon>Spermatophyta</taxon>
        <taxon>Magnoliopsida</taxon>
        <taxon>Ranunculales</taxon>
        <taxon>Menispermaceae</taxon>
        <taxon>Menispermoideae</taxon>
        <taxon>Cissampelideae</taxon>
        <taxon>Stephania</taxon>
    </lineage>
</organism>
<dbReference type="InterPro" id="IPR012337">
    <property type="entry name" value="RNaseH-like_sf"/>
</dbReference>
<protein>
    <recommendedName>
        <fullName evidence="1">RNase H type-1 domain-containing protein</fullName>
    </recommendedName>
</protein>
<keyword evidence="3" id="KW-1185">Reference proteome</keyword>